<dbReference type="InterPro" id="IPR022357">
    <property type="entry name" value="MIP_CS"/>
</dbReference>
<sequence length="326" mass="35376">MSKTEEITPTRSNSYNVILREAAAEFLGTFVLIVFGVGSVAQFVFSEGKTGSTDQVRWSWGLGVAFGVYVAGGVSGGHLNPAVTLTLCLFKKVSWNRLLPYWIAQYFGAFIASGLVYAVYYDAFSTFKGGNRTIETSSIFVTYPQSYLTVGNGLGDQVFGTALLMLLVMALGDPRNMSPQKGYLPLVVGLVVVAIGMTFSYNCGYAINPARDLAPRLFVLSAGWGSQVFSYNNYQWFWIPVLGPHLGAIIGGAVYEMFINNAIPGVDWSVCPGRNKCFMPPDEPSLRAANSRNTEVYTIMDMKAAEAECSGGVPSYKFTASVNKQS</sequence>
<feature type="transmembrane region" description="Helical" evidence="8">
    <location>
        <begin position="102"/>
        <end position="120"/>
    </location>
</feature>
<feature type="transmembrane region" description="Helical" evidence="8">
    <location>
        <begin position="154"/>
        <end position="171"/>
    </location>
</feature>
<dbReference type="NCBIfam" id="TIGR00861">
    <property type="entry name" value="MIP"/>
    <property type="match status" value="1"/>
</dbReference>
<comment type="subcellular location">
    <subcellularLocation>
        <location evidence="1">Membrane</location>
        <topology evidence="1">Multi-pass membrane protein</topology>
    </subcellularLocation>
</comment>
<proteinExistence type="inferred from homology"/>
<evidence type="ECO:0000313" key="10">
    <source>
        <dbReference type="RefSeq" id="XP_055874212.1"/>
    </source>
</evidence>
<keyword evidence="3 7" id="KW-0813">Transport</keyword>
<keyword evidence="6 8" id="KW-0472">Membrane</keyword>
<evidence type="ECO:0000256" key="1">
    <source>
        <dbReference type="ARBA" id="ARBA00004141"/>
    </source>
</evidence>
<organism evidence="9 10">
    <name type="scientific">Biomphalaria glabrata</name>
    <name type="common">Bloodfluke planorb</name>
    <name type="synonym">Freshwater snail</name>
    <dbReference type="NCBI Taxonomy" id="6526"/>
    <lineage>
        <taxon>Eukaryota</taxon>
        <taxon>Metazoa</taxon>
        <taxon>Spiralia</taxon>
        <taxon>Lophotrochozoa</taxon>
        <taxon>Mollusca</taxon>
        <taxon>Gastropoda</taxon>
        <taxon>Heterobranchia</taxon>
        <taxon>Euthyneura</taxon>
        <taxon>Panpulmonata</taxon>
        <taxon>Hygrophila</taxon>
        <taxon>Lymnaeoidea</taxon>
        <taxon>Planorbidae</taxon>
        <taxon>Biomphalaria</taxon>
    </lineage>
</organism>
<dbReference type="CDD" id="cd00333">
    <property type="entry name" value="MIP"/>
    <property type="match status" value="1"/>
</dbReference>
<evidence type="ECO:0000256" key="6">
    <source>
        <dbReference type="ARBA" id="ARBA00023136"/>
    </source>
</evidence>
<name>A0A9W2ZGY3_BIOGL</name>
<dbReference type="RefSeq" id="XP_055874215.1">
    <property type="nucleotide sequence ID" value="XM_056018240.1"/>
</dbReference>
<evidence type="ECO:0000313" key="13">
    <source>
        <dbReference type="RefSeq" id="XP_055874216.1"/>
    </source>
</evidence>
<keyword evidence="5 8" id="KW-1133">Transmembrane helix</keyword>
<dbReference type="PANTHER" id="PTHR43829">
    <property type="entry name" value="AQUAPORIN OR AQUAGLYCEROPORIN RELATED"/>
    <property type="match status" value="1"/>
</dbReference>
<evidence type="ECO:0000256" key="8">
    <source>
        <dbReference type="SAM" id="Phobius"/>
    </source>
</evidence>
<evidence type="ECO:0000256" key="7">
    <source>
        <dbReference type="RuleBase" id="RU000477"/>
    </source>
</evidence>
<evidence type="ECO:0000256" key="2">
    <source>
        <dbReference type="ARBA" id="ARBA00006175"/>
    </source>
</evidence>
<reference evidence="10 11" key="1">
    <citation type="submission" date="2025-04" db="UniProtKB">
        <authorList>
            <consortium name="RefSeq"/>
        </authorList>
    </citation>
    <scope>IDENTIFICATION</scope>
</reference>
<dbReference type="PANTHER" id="PTHR43829:SF9">
    <property type="entry name" value="AQUAPORIN-9"/>
    <property type="match status" value="1"/>
</dbReference>
<dbReference type="GO" id="GO:0015254">
    <property type="term" value="F:glycerol channel activity"/>
    <property type="evidence" value="ECO:0007669"/>
    <property type="project" value="TreeGrafter"/>
</dbReference>
<dbReference type="OrthoDB" id="3222at2759"/>
<evidence type="ECO:0000313" key="12">
    <source>
        <dbReference type="RefSeq" id="XP_055874215.1"/>
    </source>
</evidence>
<dbReference type="FunFam" id="1.20.1080.10:FF:000064">
    <property type="entry name" value="Uncharacterized protein"/>
    <property type="match status" value="1"/>
</dbReference>
<gene>
    <name evidence="10 11 12 13" type="primary">LOC106060428</name>
</gene>
<dbReference type="AlphaFoldDB" id="A0A9W2ZGY3"/>
<feature type="transmembrane region" description="Helical" evidence="8">
    <location>
        <begin position="26"/>
        <end position="45"/>
    </location>
</feature>
<dbReference type="RefSeq" id="XP_055874212.1">
    <property type="nucleotide sequence ID" value="XM_056018237.1"/>
</dbReference>
<dbReference type="InterPro" id="IPR023271">
    <property type="entry name" value="Aquaporin-like"/>
</dbReference>
<dbReference type="InterPro" id="IPR050363">
    <property type="entry name" value="MIP/Aquaporin"/>
</dbReference>
<evidence type="ECO:0000256" key="5">
    <source>
        <dbReference type="ARBA" id="ARBA00022989"/>
    </source>
</evidence>
<protein>
    <submittedName>
        <fullName evidence="10 11">Aquaporin-7-like</fullName>
    </submittedName>
</protein>
<dbReference type="InterPro" id="IPR000425">
    <property type="entry name" value="MIP"/>
</dbReference>
<dbReference type="GeneID" id="106060428"/>
<dbReference type="Pfam" id="PF00230">
    <property type="entry name" value="MIP"/>
    <property type="match status" value="1"/>
</dbReference>
<evidence type="ECO:0000256" key="3">
    <source>
        <dbReference type="ARBA" id="ARBA00022448"/>
    </source>
</evidence>
<comment type="similarity">
    <text evidence="2 7">Belongs to the MIP/aquaporin (TC 1.A.8) family.</text>
</comment>
<dbReference type="Gene3D" id="1.20.1080.10">
    <property type="entry name" value="Glycerol uptake facilitator protein"/>
    <property type="match status" value="1"/>
</dbReference>
<evidence type="ECO:0000313" key="9">
    <source>
        <dbReference type="Proteomes" id="UP001165740"/>
    </source>
</evidence>
<dbReference type="OMA" id="YLIFIDW"/>
<dbReference type="PRINTS" id="PR00783">
    <property type="entry name" value="MINTRINSICP"/>
</dbReference>
<feature type="transmembrane region" description="Helical" evidence="8">
    <location>
        <begin position="183"/>
        <end position="207"/>
    </location>
</feature>
<dbReference type="GO" id="GO:0015250">
    <property type="term" value="F:water channel activity"/>
    <property type="evidence" value="ECO:0007669"/>
    <property type="project" value="TreeGrafter"/>
</dbReference>
<feature type="transmembrane region" description="Helical" evidence="8">
    <location>
        <begin position="65"/>
        <end position="90"/>
    </location>
</feature>
<evidence type="ECO:0000313" key="11">
    <source>
        <dbReference type="RefSeq" id="XP_055874213.1"/>
    </source>
</evidence>
<dbReference type="SUPFAM" id="SSF81338">
    <property type="entry name" value="Aquaporin-like"/>
    <property type="match status" value="1"/>
</dbReference>
<dbReference type="PROSITE" id="PS00221">
    <property type="entry name" value="MIP"/>
    <property type="match status" value="1"/>
</dbReference>
<dbReference type="RefSeq" id="XP_055874216.1">
    <property type="nucleotide sequence ID" value="XM_056018241.1"/>
</dbReference>
<keyword evidence="4 7" id="KW-0812">Transmembrane</keyword>
<evidence type="ECO:0000256" key="4">
    <source>
        <dbReference type="ARBA" id="ARBA00022692"/>
    </source>
</evidence>
<dbReference type="Proteomes" id="UP001165740">
    <property type="component" value="Chromosome 1"/>
</dbReference>
<accession>A0A9W2ZGY3</accession>
<feature type="transmembrane region" description="Helical" evidence="8">
    <location>
        <begin position="236"/>
        <end position="255"/>
    </location>
</feature>
<dbReference type="GO" id="GO:0016323">
    <property type="term" value="C:basolateral plasma membrane"/>
    <property type="evidence" value="ECO:0007669"/>
    <property type="project" value="TreeGrafter"/>
</dbReference>
<dbReference type="RefSeq" id="XP_055874213.1">
    <property type="nucleotide sequence ID" value="XM_056018238.1"/>
</dbReference>
<keyword evidence="9" id="KW-1185">Reference proteome</keyword>